<dbReference type="EMBL" id="AWSA01000010">
    <property type="protein sequence ID" value="EWT02517.1"/>
    <property type="molecule type" value="Genomic_DNA"/>
</dbReference>
<evidence type="ECO:0000313" key="4">
    <source>
        <dbReference type="Proteomes" id="UP000019489"/>
    </source>
</evidence>
<dbReference type="InterPro" id="IPR019692">
    <property type="entry name" value="CFP-6_PH"/>
</dbReference>
<feature type="domain" description="Low molecular weight protein antigen 6 PH" evidence="2">
    <location>
        <begin position="46"/>
        <end position="101"/>
    </location>
</feature>
<evidence type="ECO:0000256" key="1">
    <source>
        <dbReference type="SAM" id="Phobius"/>
    </source>
</evidence>
<keyword evidence="4" id="KW-1185">Reference proteome</keyword>
<dbReference type="Pfam" id="PF10756">
    <property type="entry name" value="bPH_6"/>
    <property type="match status" value="1"/>
</dbReference>
<protein>
    <recommendedName>
        <fullName evidence="2">Low molecular weight protein antigen 6 PH domain-containing protein</fullName>
    </recommendedName>
</protein>
<name>W9GBD0_9MICO</name>
<keyword evidence="1" id="KW-1133">Transmembrane helix</keyword>
<organism evidence="3 4">
    <name type="scientific">Intrasporangium oryzae NRRL B-24470</name>
    <dbReference type="NCBI Taxonomy" id="1386089"/>
    <lineage>
        <taxon>Bacteria</taxon>
        <taxon>Bacillati</taxon>
        <taxon>Actinomycetota</taxon>
        <taxon>Actinomycetes</taxon>
        <taxon>Micrococcales</taxon>
        <taxon>Intrasporangiaceae</taxon>
        <taxon>Intrasporangium</taxon>
    </lineage>
</organism>
<evidence type="ECO:0000259" key="2">
    <source>
        <dbReference type="Pfam" id="PF10756"/>
    </source>
</evidence>
<comment type="caution">
    <text evidence="3">The sequence shown here is derived from an EMBL/GenBank/DDBJ whole genome shotgun (WGS) entry which is preliminary data.</text>
</comment>
<reference evidence="3 4" key="1">
    <citation type="submission" date="2013-08" db="EMBL/GenBank/DDBJ databases">
        <title>Intrasporangium oryzae NRRL B-24470.</title>
        <authorList>
            <person name="Liu H."/>
            <person name="Wang G."/>
        </authorList>
    </citation>
    <scope>NUCLEOTIDE SEQUENCE [LARGE SCALE GENOMIC DNA]</scope>
    <source>
        <strain evidence="3 4">NRRL B-24470</strain>
    </source>
</reference>
<dbReference type="Proteomes" id="UP000019489">
    <property type="component" value="Unassembled WGS sequence"/>
</dbReference>
<keyword evidence="1" id="KW-0812">Transmembrane</keyword>
<accession>W9GBD0</accession>
<feature type="transmembrane region" description="Helical" evidence="1">
    <location>
        <begin position="20"/>
        <end position="43"/>
    </location>
</feature>
<sequence>MLQASLFMHMGISGWPDDVVLWHPIGLVLPFGLALYVLVIAFAEFRMRTLLEQDAVVVVHAFRRTRIPWAEVRDVRLRHSRSGRAWVELVRASSRNVVLPAPVGIYPVLKQRLAHAAGDPTRSNRRVAPPPSAVAHSRWPEGLRSLRWWRGR</sequence>
<keyword evidence="1" id="KW-0472">Membrane</keyword>
<evidence type="ECO:0000313" key="3">
    <source>
        <dbReference type="EMBL" id="EWT02517.1"/>
    </source>
</evidence>
<gene>
    <name evidence="3" type="ORF">N865_05095</name>
</gene>
<dbReference type="AlphaFoldDB" id="W9GBD0"/>
<proteinExistence type="predicted"/>
<dbReference type="STRING" id="1386089.N865_05095"/>